<comment type="caution">
    <text evidence="1">The sequence shown here is derived from an EMBL/GenBank/DDBJ whole genome shotgun (WGS) entry which is preliminary data.</text>
</comment>
<keyword evidence="2" id="KW-1185">Reference proteome</keyword>
<dbReference type="AlphaFoldDB" id="X6NHR9"/>
<evidence type="ECO:0000313" key="1">
    <source>
        <dbReference type="EMBL" id="ETO25556.1"/>
    </source>
</evidence>
<reference evidence="1 2" key="1">
    <citation type="journal article" date="2013" name="Curr. Biol.">
        <title>The Genome of the Foraminiferan Reticulomyxa filosa.</title>
        <authorList>
            <person name="Glockner G."/>
            <person name="Hulsmann N."/>
            <person name="Schleicher M."/>
            <person name="Noegel A.A."/>
            <person name="Eichinger L."/>
            <person name="Gallinger C."/>
            <person name="Pawlowski J."/>
            <person name="Sierra R."/>
            <person name="Euteneuer U."/>
            <person name="Pillet L."/>
            <person name="Moustafa A."/>
            <person name="Platzer M."/>
            <person name="Groth M."/>
            <person name="Szafranski K."/>
            <person name="Schliwa M."/>
        </authorList>
    </citation>
    <scope>NUCLEOTIDE SEQUENCE [LARGE SCALE GENOMIC DNA]</scope>
</reference>
<gene>
    <name evidence="1" type="ORF">RFI_11583</name>
</gene>
<sequence>MEYEKKEGSLFPNYWYELDWSKTIEQRKNKDIDRSPIFKAAHLIQYEIDPYEDISLLTRPQYWQLLKNAQQLNSSQIISILSNVFKDHLPPNAYTLTSLNVINTNSWSCERYWYFFFFFCLFAFDDKESEYQNKFIEEMLPKILGPKWDKIRKREEHLKKWKVYRDFYDRVDHCRRLTYESGKINFDSGLRKWKNDIVKWRYLFFESKEEHLKWRSRIRTTDLTPEDLKLCRQAIVQLEQLQQLVMTRRVNISVLESLLKEVNPDVMKVFFIWLEELTEKGGNIPMGEGWSFNRYRDVHFSTRHSSSKKVPIEYFRAPRAHDKQKCVMLCRKYKKKKDFFFFFVFFHPPKILQIFLLP</sequence>
<accession>X6NHR9</accession>
<dbReference type="EMBL" id="ASPP01008434">
    <property type="protein sequence ID" value="ETO25556.1"/>
    <property type="molecule type" value="Genomic_DNA"/>
</dbReference>
<dbReference type="Proteomes" id="UP000023152">
    <property type="component" value="Unassembled WGS sequence"/>
</dbReference>
<proteinExistence type="predicted"/>
<name>X6NHR9_RETFI</name>
<protein>
    <submittedName>
        <fullName evidence="1">Uncharacterized protein</fullName>
    </submittedName>
</protein>
<evidence type="ECO:0000313" key="2">
    <source>
        <dbReference type="Proteomes" id="UP000023152"/>
    </source>
</evidence>
<organism evidence="1 2">
    <name type="scientific">Reticulomyxa filosa</name>
    <dbReference type="NCBI Taxonomy" id="46433"/>
    <lineage>
        <taxon>Eukaryota</taxon>
        <taxon>Sar</taxon>
        <taxon>Rhizaria</taxon>
        <taxon>Retaria</taxon>
        <taxon>Foraminifera</taxon>
        <taxon>Monothalamids</taxon>
        <taxon>Reticulomyxidae</taxon>
        <taxon>Reticulomyxa</taxon>
    </lineage>
</organism>